<proteinExistence type="predicted"/>
<organism evidence="5 6">
    <name type="scientific">Colocasia esculenta</name>
    <name type="common">Wild taro</name>
    <name type="synonym">Arum esculentum</name>
    <dbReference type="NCBI Taxonomy" id="4460"/>
    <lineage>
        <taxon>Eukaryota</taxon>
        <taxon>Viridiplantae</taxon>
        <taxon>Streptophyta</taxon>
        <taxon>Embryophyta</taxon>
        <taxon>Tracheophyta</taxon>
        <taxon>Spermatophyta</taxon>
        <taxon>Magnoliopsida</taxon>
        <taxon>Liliopsida</taxon>
        <taxon>Araceae</taxon>
        <taxon>Aroideae</taxon>
        <taxon>Colocasieae</taxon>
        <taxon>Colocasia</taxon>
    </lineage>
</organism>
<keyword evidence="2" id="KW-0325">Glycoprotein</keyword>
<comment type="caution">
    <text evidence="5">The sequence shown here is derived from an EMBL/GenBank/DDBJ whole genome shotgun (WGS) entry which is preliminary data.</text>
</comment>
<reference evidence="5" key="1">
    <citation type="submission" date="2017-07" db="EMBL/GenBank/DDBJ databases">
        <title>Taro Niue Genome Assembly and Annotation.</title>
        <authorList>
            <person name="Atibalentja N."/>
            <person name="Keating K."/>
            <person name="Fields C.J."/>
        </authorList>
    </citation>
    <scope>NUCLEOTIDE SEQUENCE</scope>
    <source>
        <strain evidence="5">Niue_2</strain>
        <tissue evidence="5">Leaf</tissue>
    </source>
</reference>
<evidence type="ECO:0000256" key="1">
    <source>
        <dbReference type="ARBA" id="ARBA00022729"/>
    </source>
</evidence>
<sequence>MGSKLRWWLLLSLLFVVELGSSLGASDNPFSPRASLLRQWNRLFPSDQIPSILLSKASPLNASQVAVFSRYIDDHTLPAHVQSFCSAANLFCDVKLPANVTHDVSGDADFSSYSNKQFRRYQSNAVFGNDAFRNYSVGENVGRDVFVRYGKDGTGGTQTFTNYAADSNVAGSDFANYDSRGNGMIGSFSSYGTRSNVQGHNFATYSSDSSGDSQLFSSYSEESNVVKNDFKTYGGDANGFTSQFSGYSTSSNVGTNSFKGYGGMGNGATDFFRNYGDKINIAHNDFQTYGDDSNGPLENFASYGEQASQSDNQFRSYGKGTNELGAIFSSYGNSTVTSKNEFVEYNKDATSGALVQFSNYVGNQTTFKQYIGTPGSFSGYFNTSEATSSAVEPGKFFRQANLAAGKGIPMPDIRDKMPPRSFLPRVLAEKFPFSSGRLPELVGTLGASELRGIMAKTIAECERPAVKDETKRCVTSLEGMAEFAVSVLGKAAAVSTTASTAGWGKTLVVGKVAPRHGGRETRSVSCHQSLFPYLVYYCHAVPRVAVYDVDLLEMEGGAVVNKGVAICHLDTSQWSSGHAAFVALGPAPGKIEVCHWIFENDLIWVARAP</sequence>
<feature type="signal peptide" evidence="3">
    <location>
        <begin position="1"/>
        <end position="24"/>
    </location>
</feature>
<evidence type="ECO:0000313" key="5">
    <source>
        <dbReference type="EMBL" id="MQL92670.1"/>
    </source>
</evidence>
<protein>
    <recommendedName>
        <fullName evidence="4">BURP domain-containing protein</fullName>
    </recommendedName>
</protein>
<dbReference type="SMART" id="SM01045">
    <property type="entry name" value="BURP"/>
    <property type="match status" value="1"/>
</dbReference>
<dbReference type="Pfam" id="PF03181">
    <property type="entry name" value="BURP"/>
    <property type="match status" value="1"/>
</dbReference>
<feature type="domain" description="BURP" evidence="4">
    <location>
        <begin position="396"/>
        <end position="607"/>
    </location>
</feature>
<dbReference type="AlphaFoldDB" id="A0A843VG56"/>
<keyword evidence="1 3" id="KW-0732">Signal</keyword>
<feature type="chain" id="PRO_5032899091" description="BURP domain-containing protein" evidence="3">
    <location>
        <begin position="25"/>
        <end position="609"/>
    </location>
</feature>
<dbReference type="PANTHER" id="PTHR31458">
    <property type="entry name" value="POLYGALACTURONASE 1 BETA-LIKE PROTEIN 2"/>
    <property type="match status" value="1"/>
</dbReference>
<dbReference type="InterPro" id="IPR004873">
    <property type="entry name" value="BURP_dom"/>
</dbReference>
<gene>
    <name evidence="5" type="ORF">Taro_025297</name>
</gene>
<name>A0A843VG56_COLES</name>
<dbReference type="OrthoDB" id="773062at2759"/>
<evidence type="ECO:0000259" key="4">
    <source>
        <dbReference type="PROSITE" id="PS51277"/>
    </source>
</evidence>
<accession>A0A843VG56</accession>
<dbReference type="InterPro" id="IPR051897">
    <property type="entry name" value="PG-associated_BURP"/>
</dbReference>
<evidence type="ECO:0000256" key="3">
    <source>
        <dbReference type="SAM" id="SignalP"/>
    </source>
</evidence>
<keyword evidence="6" id="KW-1185">Reference proteome</keyword>
<dbReference type="Proteomes" id="UP000652761">
    <property type="component" value="Unassembled WGS sequence"/>
</dbReference>
<dbReference type="PANTHER" id="PTHR31458:SF2">
    <property type="entry name" value="POLYGALACTURONASE 1 BETA-LIKE PROTEIN 2"/>
    <property type="match status" value="1"/>
</dbReference>
<evidence type="ECO:0000256" key="2">
    <source>
        <dbReference type="ARBA" id="ARBA00023180"/>
    </source>
</evidence>
<dbReference type="EMBL" id="NMUH01001473">
    <property type="protein sequence ID" value="MQL92670.1"/>
    <property type="molecule type" value="Genomic_DNA"/>
</dbReference>
<dbReference type="PROSITE" id="PS51277">
    <property type="entry name" value="BURP"/>
    <property type="match status" value="1"/>
</dbReference>
<evidence type="ECO:0000313" key="6">
    <source>
        <dbReference type="Proteomes" id="UP000652761"/>
    </source>
</evidence>